<gene>
    <name evidence="7" type="ORF">SAMN04489723_11854</name>
</gene>
<accession>A0A1I1BVT0</accession>
<evidence type="ECO:0000259" key="5">
    <source>
        <dbReference type="Pfam" id="PF04542"/>
    </source>
</evidence>
<dbReference type="Gene3D" id="1.10.10.10">
    <property type="entry name" value="Winged helix-like DNA-binding domain superfamily/Winged helix DNA-binding domain"/>
    <property type="match status" value="1"/>
</dbReference>
<dbReference type="PANTHER" id="PTHR43133:SF45">
    <property type="entry name" value="RNA POLYMERASE ECF-TYPE SIGMA FACTOR"/>
    <property type="match status" value="1"/>
</dbReference>
<dbReference type="GO" id="GO:0006352">
    <property type="term" value="P:DNA-templated transcription initiation"/>
    <property type="evidence" value="ECO:0007669"/>
    <property type="project" value="InterPro"/>
</dbReference>
<evidence type="ECO:0000313" key="8">
    <source>
        <dbReference type="Proteomes" id="UP000198790"/>
    </source>
</evidence>
<sequence>MTLTLLEAHKNIMQRQDEEIFTTTVEDNKYSIYRICRIYAVPPIEAQDLFQEVVYQIWKSLPDFEEKSNINTWIYKIALNVCMRSKNQLSKGNLNTVRLESIEFNLSDEIPNSNQTERYNALHACISKLEENEQSLMVLYLEDLSYKKIAEITGLTENHIAVKMKRIRKKLLNCITYKLN</sequence>
<dbReference type="Proteomes" id="UP000198790">
    <property type="component" value="Unassembled WGS sequence"/>
</dbReference>
<dbReference type="PANTHER" id="PTHR43133">
    <property type="entry name" value="RNA POLYMERASE ECF-TYPE SIGMA FACTO"/>
    <property type="match status" value="1"/>
</dbReference>
<evidence type="ECO:0000256" key="1">
    <source>
        <dbReference type="ARBA" id="ARBA00010641"/>
    </source>
</evidence>
<dbReference type="GO" id="GO:0016987">
    <property type="term" value="F:sigma factor activity"/>
    <property type="evidence" value="ECO:0007669"/>
    <property type="project" value="UniProtKB-KW"/>
</dbReference>
<dbReference type="SUPFAM" id="SSF88659">
    <property type="entry name" value="Sigma3 and sigma4 domains of RNA polymerase sigma factors"/>
    <property type="match status" value="1"/>
</dbReference>
<feature type="domain" description="RNA polymerase sigma factor 70 region 4 type 2" evidence="6">
    <location>
        <begin position="120"/>
        <end position="171"/>
    </location>
</feature>
<dbReference type="InterPro" id="IPR013325">
    <property type="entry name" value="RNA_pol_sigma_r2"/>
</dbReference>
<dbReference type="Gene3D" id="1.10.1740.10">
    <property type="match status" value="1"/>
</dbReference>
<dbReference type="InterPro" id="IPR014284">
    <property type="entry name" value="RNA_pol_sigma-70_dom"/>
</dbReference>
<comment type="similarity">
    <text evidence="1">Belongs to the sigma-70 factor family. ECF subfamily.</text>
</comment>
<dbReference type="STRING" id="237018.SAMN04489723_11854"/>
<dbReference type="NCBIfam" id="TIGR02937">
    <property type="entry name" value="sigma70-ECF"/>
    <property type="match status" value="1"/>
</dbReference>
<keyword evidence="8" id="KW-1185">Reference proteome</keyword>
<dbReference type="EMBL" id="FOKK01000018">
    <property type="protein sequence ID" value="SFB54237.1"/>
    <property type="molecule type" value="Genomic_DNA"/>
</dbReference>
<evidence type="ECO:0000259" key="6">
    <source>
        <dbReference type="Pfam" id="PF08281"/>
    </source>
</evidence>
<evidence type="ECO:0000256" key="2">
    <source>
        <dbReference type="ARBA" id="ARBA00023015"/>
    </source>
</evidence>
<dbReference type="InterPro" id="IPR013324">
    <property type="entry name" value="RNA_pol_sigma_r3/r4-like"/>
</dbReference>
<name>A0A1I1BVT0_9BACT</name>
<reference evidence="7 8" key="1">
    <citation type="submission" date="2016-10" db="EMBL/GenBank/DDBJ databases">
        <authorList>
            <person name="de Groot N.N."/>
        </authorList>
    </citation>
    <scope>NUCLEOTIDE SEQUENCE [LARGE SCALE GENOMIC DNA]</scope>
    <source>
        <strain evidence="7 8">DSM 23399</strain>
    </source>
</reference>
<proteinExistence type="inferred from homology"/>
<dbReference type="InterPro" id="IPR036388">
    <property type="entry name" value="WH-like_DNA-bd_sf"/>
</dbReference>
<dbReference type="GO" id="GO:0003677">
    <property type="term" value="F:DNA binding"/>
    <property type="evidence" value="ECO:0007669"/>
    <property type="project" value="InterPro"/>
</dbReference>
<dbReference type="Pfam" id="PF08281">
    <property type="entry name" value="Sigma70_r4_2"/>
    <property type="match status" value="1"/>
</dbReference>
<dbReference type="SUPFAM" id="SSF88946">
    <property type="entry name" value="Sigma2 domain of RNA polymerase sigma factors"/>
    <property type="match status" value="1"/>
</dbReference>
<feature type="domain" description="RNA polymerase sigma-70 region 2" evidence="5">
    <location>
        <begin position="25"/>
        <end position="85"/>
    </location>
</feature>
<organism evidence="7 8">
    <name type="scientific">Algoriphagus aquimarinus</name>
    <dbReference type="NCBI Taxonomy" id="237018"/>
    <lineage>
        <taxon>Bacteria</taxon>
        <taxon>Pseudomonadati</taxon>
        <taxon>Bacteroidota</taxon>
        <taxon>Cytophagia</taxon>
        <taxon>Cytophagales</taxon>
        <taxon>Cyclobacteriaceae</taxon>
        <taxon>Algoriphagus</taxon>
    </lineage>
</organism>
<evidence type="ECO:0000256" key="3">
    <source>
        <dbReference type="ARBA" id="ARBA00023082"/>
    </source>
</evidence>
<keyword evidence="3" id="KW-0731">Sigma factor</keyword>
<keyword evidence="4" id="KW-0804">Transcription</keyword>
<dbReference type="InterPro" id="IPR039425">
    <property type="entry name" value="RNA_pol_sigma-70-like"/>
</dbReference>
<dbReference type="Pfam" id="PF04542">
    <property type="entry name" value="Sigma70_r2"/>
    <property type="match status" value="1"/>
</dbReference>
<evidence type="ECO:0000313" key="7">
    <source>
        <dbReference type="EMBL" id="SFB54237.1"/>
    </source>
</evidence>
<evidence type="ECO:0000256" key="4">
    <source>
        <dbReference type="ARBA" id="ARBA00023163"/>
    </source>
</evidence>
<dbReference type="InterPro" id="IPR013249">
    <property type="entry name" value="RNA_pol_sigma70_r4_t2"/>
</dbReference>
<dbReference type="InterPro" id="IPR007627">
    <property type="entry name" value="RNA_pol_sigma70_r2"/>
</dbReference>
<keyword evidence="2" id="KW-0805">Transcription regulation</keyword>
<protein>
    <submittedName>
        <fullName evidence="7">RNA polymerase sigma-70 factor, ECF subfamily</fullName>
    </submittedName>
</protein>
<dbReference type="AlphaFoldDB" id="A0A1I1BVT0"/>